<dbReference type="OMA" id="VWGGFFR"/>
<evidence type="ECO:0000256" key="1">
    <source>
        <dbReference type="ARBA" id="ARBA00006174"/>
    </source>
</evidence>
<dbReference type="HOGENOM" id="CLU_026574_2_2_6"/>
<dbReference type="KEGG" id="pec:W5S_4335"/>
<organism evidence="4 6">
    <name type="scientific">Pectobacterium parmentieri</name>
    <dbReference type="NCBI Taxonomy" id="1905730"/>
    <lineage>
        <taxon>Bacteria</taxon>
        <taxon>Pseudomonadati</taxon>
        <taxon>Pseudomonadota</taxon>
        <taxon>Gammaproteobacteria</taxon>
        <taxon>Enterobacterales</taxon>
        <taxon>Pectobacteriaceae</taxon>
        <taxon>Pectobacterium</taxon>
    </lineage>
</organism>
<proteinExistence type="inferred from homology"/>
<protein>
    <submittedName>
        <fullName evidence="4">MmgE/PrpD family protein</fullName>
    </submittedName>
</protein>
<dbReference type="STRING" id="1905730.W5S_4335"/>
<dbReference type="PANTHER" id="PTHR16943">
    <property type="entry name" value="2-METHYLCITRATE DEHYDRATASE-RELATED"/>
    <property type="match status" value="1"/>
</dbReference>
<feature type="domain" description="MmgE/PrpD C-terminal" evidence="3">
    <location>
        <begin position="272"/>
        <end position="429"/>
    </location>
</feature>
<dbReference type="EMBL" id="WABS01000004">
    <property type="protein sequence ID" value="MBI0553519.1"/>
    <property type="molecule type" value="Genomic_DNA"/>
</dbReference>
<dbReference type="eggNOG" id="COG2079">
    <property type="taxonomic scope" value="Bacteria"/>
</dbReference>
<dbReference type="Pfam" id="PF19305">
    <property type="entry name" value="MmgE_PrpD_C"/>
    <property type="match status" value="1"/>
</dbReference>
<reference evidence="7" key="3">
    <citation type="submission" date="2023-07" db="EMBL/GenBank/DDBJ databases">
        <title>Identification of Pectobacterium versatile causing blackleg of potato from New York State with a whole genome sequencing approach.</title>
        <authorList>
            <person name="Ma X."/>
            <person name="Swingle B."/>
        </authorList>
    </citation>
    <scope>NUCLEOTIDE SEQUENCE [LARGE SCALE GENOMIC DNA]</scope>
    <source>
        <strain evidence="7">NY1588A</strain>
    </source>
</reference>
<dbReference type="InterPro" id="IPR045336">
    <property type="entry name" value="MmgE_PrpD_N"/>
</dbReference>
<comment type="similarity">
    <text evidence="1">Belongs to the PrpD family.</text>
</comment>
<dbReference type="EMBL" id="CP003415">
    <property type="protein sequence ID" value="AFI92391.1"/>
    <property type="molecule type" value="Genomic_DNA"/>
</dbReference>
<keyword evidence="7" id="KW-1185">Reference proteome</keyword>
<accession>A0A0H3IAA8</accession>
<dbReference type="GO" id="GO:0016829">
    <property type="term" value="F:lyase activity"/>
    <property type="evidence" value="ECO:0007669"/>
    <property type="project" value="InterPro"/>
</dbReference>
<evidence type="ECO:0000313" key="5">
    <source>
        <dbReference type="EMBL" id="MBI0553519.1"/>
    </source>
</evidence>
<dbReference type="PANTHER" id="PTHR16943:SF8">
    <property type="entry name" value="2-METHYLCITRATE DEHYDRATASE"/>
    <property type="match status" value="1"/>
</dbReference>
<evidence type="ECO:0000313" key="6">
    <source>
        <dbReference type="Proteomes" id="UP000008044"/>
    </source>
</evidence>
<dbReference type="InterPro" id="IPR042188">
    <property type="entry name" value="MmgE/PrpD_sf_2"/>
</dbReference>
<reference evidence="4" key="2">
    <citation type="submission" date="2012-03" db="EMBL/GenBank/DDBJ databases">
        <authorList>
            <person name="Koskinen P."/>
            <person name="Laine P."/>
            <person name="Niemi O."/>
            <person name="Nykyri J."/>
            <person name="Harjunpaa H."/>
            <person name="Auvinen P."/>
            <person name="Paulin L."/>
            <person name="Pirhonen M."/>
            <person name="Palva T."/>
            <person name="Holm L."/>
        </authorList>
    </citation>
    <scope>NUCLEOTIDE SEQUENCE</scope>
    <source>
        <strain evidence="4">SCC3193</strain>
    </source>
</reference>
<sequence length="441" mass="47735">MTIARQLAHNLLEFSRQTFPADVLAHARTAIIDTLGVTLAGGIQDGAQKLRAVIVPSATVGKSRIFGTDLKLNALDAALLNGTSAHLLDFDDSNSWLHGHISVAVLPALLALADEQEASGATILHAYLCGYETAVRMGKAVSPFQYRNGWHPTTSVGIFAGVAACAVLLKLSEEETATAFAITASLASGIKSNFGSQTKSLAVGHANRSAVMAVLLARQGYSAGDTAFEHHHGYFNVYNRSDENVDTTPLTDPWSAPSHILDPIKGNNFKYFPCCYAILAPLDGLLALREETGLNPESLVRIQIAIHPIRFPHINIPTPDTPLAGKFSLHYCIARAWVQGKLTLDDFIDEAALHDPTTQSLMARVELICHDESTTHTAHVTLVTRDGRTYHRRVAGALGSSAENPLPDNLIAEKFIDCASQLFPRSEAAALYQRLLRDDYR</sequence>
<feature type="domain" description="MmgE/PrpD N-terminal" evidence="2">
    <location>
        <begin position="5"/>
        <end position="241"/>
    </location>
</feature>
<evidence type="ECO:0000259" key="2">
    <source>
        <dbReference type="Pfam" id="PF03972"/>
    </source>
</evidence>
<reference evidence="4 6" key="1">
    <citation type="journal article" date="2012" name="J. Bacteriol.">
        <title>Genome sequence of Pectobacterium sp. strain SCC3193.</title>
        <authorList>
            <person name="Koskinen J.P."/>
            <person name="Laine P."/>
            <person name="Niemi O."/>
            <person name="Nykyri J."/>
            <person name="Harjunpaa H."/>
            <person name="Auvinen P."/>
            <person name="Paulin L."/>
            <person name="Pirhonen M."/>
            <person name="Palva T."/>
            <person name="Holm L."/>
        </authorList>
    </citation>
    <scope>NUCLEOTIDE SEQUENCE [LARGE SCALE GENOMIC DNA]</scope>
    <source>
        <strain evidence="4 6">SCC3193</strain>
    </source>
</reference>
<gene>
    <name evidence="4" type="ordered locus">W5S_4335</name>
    <name evidence="5" type="ORF">F6Q06_03295</name>
</gene>
<dbReference type="PATRIC" id="fig|1166016.3.peg.4419"/>
<dbReference type="InterPro" id="IPR042183">
    <property type="entry name" value="MmgE/PrpD_sf_1"/>
</dbReference>
<dbReference type="InterPro" id="IPR005656">
    <property type="entry name" value="MmgE_PrpD"/>
</dbReference>
<dbReference type="InterPro" id="IPR045337">
    <property type="entry name" value="MmgE_PrpD_C"/>
</dbReference>
<evidence type="ECO:0000259" key="3">
    <source>
        <dbReference type="Pfam" id="PF19305"/>
    </source>
</evidence>
<dbReference type="Proteomes" id="UP000008044">
    <property type="component" value="Chromosome"/>
</dbReference>
<dbReference type="RefSeq" id="WP_014701780.1">
    <property type="nucleotide sequence ID" value="NC_017845.1"/>
</dbReference>
<evidence type="ECO:0000313" key="4">
    <source>
        <dbReference type="EMBL" id="AFI92391.1"/>
    </source>
</evidence>
<dbReference type="Proteomes" id="UP001194579">
    <property type="component" value="Unassembled WGS sequence"/>
</dbReference>
<dbReference type="Gene3D" id="3.30.1330.120">
    <property type="entry name" value="2-methylcitrate dehydratase PrpD"/>
    <property type="match status" value="1"/>
</dbReference>
<name>A0A0H3IAA8_PECPM</name>
<dbReference type="Pfam" id="PF03972">
    <property type="entry name" value="MmgE_PrpD_N"/>
    <property type="match status" value="1"/>
</dbReference>
<dbReference type="SUPFAM" id="SSF103378">
    <property type="entry name" value="2-methylcitrate dehydratase PrpD"/>
    <property type="match status" value="1"/>
</dbReference>
<evidence type="ECO:0000313" key="7">
    <source>
        <dbReference type="Proteomes" id="UP001194579"/>
    </source>
</evidence>
<dbReference type="Gene3D" id="1.10.4100.10">
    <property type="entry name" value="2-methylcitrate dehydratase PrpD"/>
    <property type="match status" value="1"/>
</dbReference>
<reference evidence="5" key="4">
    <citation type="submission" date="2024-05" db="EMBL/GenBank/DDBJ databases">
        <title>Identification of Pectobacterium versatile causing blackleg of potato from New York State with a whole genome sequencing approach.</title>
        <authorList>
            <person name="Ma X."/>
            <person name="Swingle B."/>
        </authorList>
    </citation>
    <scope>NUCLEOTIDE SEQUENCE</scope>
    <source>
        <strain evidence="5">NY1588A</strain>
    </source>
</reference>
<dbReference type="InterPro" id="IPR036148">
    <property type="entry name" value="MmgE/PrpD_sf"/>
</dbReference>
<dbReference type="AlphaFoldDB" id="A0A0H3IAA8"/>